<dbReference type="Gene3D" id="3.90.76.10">
    <property type="entry name" value="Dipeptide-binding Protein, Domain 1"/>
    <property type="match status" value="1"/>
</dbReference>
<dbReference type="PIRSF" id="PIRSF002741">
    <property type="entry name" value="MppA"/>
    <property type="match status" value="1"/>
</dbReference>
<dbReference type="InterPro" id="IPR023765">
    <property type="entry name" value="SBP_5_CS"/>
</dbReference>
<dbReference type="InterPro" id="IPR000914">
    <property type="entry name" value="SBP_5_dom"/>
</dbReference>
<dbReference type="SUPFAM" id="SSF53850">
    <property type="entry name" value="Periplasmic binding protein-like II"/>
    <property type="match status" value="1"/>
</dbReference>
<comment type="caution">
    <text evidence="7">The sequence shown here is derived from an EMBL/GenBank/DDBJ whole genome shotgun (WGS) entry which is preliminary data.</text>
</comment>
<comment type="similarity">
    <text evidence="2">Belongs to the bacterial solute-binding protein 5 family.</text>
</comment>
<proteinExistence type="inferred from homology"/>
<dbReference type="Gene3D" id="3.40.190.10">
    <property type="entry name" value="Periplasmic binding protein-like II"/>
    <property type="match status" value="1"/>
</dbReference>
<keyword evidence="4" id="KW-0732">Signal</keyword>
<evidence type="ECO:0000259" key="6">
    <source>
        <dbReference type="Pfam" id="PF00496"/>
    </source>
</evidence>
<accession>A0A419SMW8</accession>
<dbReference type="Gene3D" id="3.10.105.10">
    <property type="entry name" value="Dipeptide-binding Protein, Domain 3"/>
    <property type="match status" value="1"/>
</dbReference>
<dbReference type="InterPro" id="IPR039424">
    <property type="entry name" value="SBP_5"/>
</dbReference>
<dbReference type="CDD" id="cd08504">
    <property type="entry name" value="PBP2_OppA"/>
    <property type="match status" value="1"/>
</dbReference>
<dbReference type="AlphaFoldDB" id="A0A419SMW8"/>
<dbReference type="PANTHER" id="PTHR30290">
    <property type="entry name" value="PERIPLASMIC BINDING COMPONENT OF ABC TRANSPORTER"/>
    <property type="match status" value="1"/>
</dbReference>
<dbReference type="PANTHER" id="PTHR30290:SF79">
    <property type="entry name" value="DIPEPTIDE-BINDING PROTEIN DPPE"/>
    <property type="match status" value="1"/>
</dbReference>
<reference evidence="7 8" key="1">
    <citation type="submission" date="2016-08" db="EMBL/GenBank/DDBJ databases">
        <title>Novel Firmicute Genomes.</title>
        <authorList>
            <person name="Poppleton D.I."/>
            <person name="Gribaldo S."/>
        </authorList>
    </citation>
    <scope>NUCLEOTIDE SEQUENCE [LARGE SCALE GENOMIC DNA]</scope>
    <source>
        <strain evidence="7 8">RAOx-1</strain>
    </source>
</reference>
<dbReference type="PROSITE" id="PS51257">
    <property type="entry name" value="PROKAR_LIPOPROTEIN"/>
    <property type="match status" value="1"/>
</dbReference>
<dbReference type="EMBL" id="MCHY01000006">
    <property type="protein sequence ID" value="RKD25638.1"/>
    <property type="molecule type" value="Genomic_DNA"/>
</dbReference>
<keyword evidence="5" id="KW-0571">Peptide transport</keyword>
<sequence>MNVKKQALFKVVSTVIISAILLTGCGGGASNSSEQTLNIPLSAEPPTLDPGLAEDSTSGAIIRQVFEGLTRIGEDDLPHEAAAEKIEISDDLKTYTFTIREGAKWSNGEPLTANDFEYTWKRVLNPATAANYAYQLYYIKNGEAYNKGQIDDPEQVGVKALDARTLQVELENPTPFFLELTAFYTYMPVNKAVVTENADWANDATEKYVSNGPFKLKTWKHSSKVEIEKNEHYWDYEKVKLDQINFSIVEDESTALNMFENGELDWAGRPTSDLPKDALQTLKDQDRLVIMPITGTYWYKFNTEQPPFTNAKARKAFAYAIDRQTIIENVTQADEIPAMGAIPPTVAVHEGDYFKDHDVEEANRLLDEGLQELGMTRDQLSVSLSYNTNEAHAKIAQAIQDQWKQALGVDVKLSNAEWKVYIEDLHQGNFEIGRMGWLADYDDPVTFLELYKDKHGGNNDTLWENAQYQQLLTQSDQETDPAKRKELLAQAEQILMDEMPIAPIYFYTQSYVKTDKVKGVILHGTGDIDYKYAYVEE</sequence>
<dbReference type="PROSITE" id="PS01040">
    <property type="entry name" value="SBP_BACTERIAL_5"/>
    <property type="match status" value="1"/>
</dbReference>
<dbReference type="GO" id="GO:0030288">
    <property type="term" value="C:outer membrane-bounded periplasmic space"/>
    <property type="evidence" value="ECO:0007669"/>
    <property type="project" value="UniProtKB-ARBA"/>
</dbReference>
<keyword evidence="8" id="KW-1185">Reference proteome</keyword>
<dbReference type="GO" id="GO:1904680">
    <property type="term" value="F:peptide transmembrane transporter activity"/>
    <property type="evidence" value="ECO:0007669"/>
    <property type="project" value="TreeGrafter"/>
</dbReference>
<comment type="subcellular location">
    <subcellularLocation>
        <location evidence="1">Cell membrane</location>
        <topology evidence="1">Lipid-anchor</topology>
    </subcellularLocation>
</comment>
<evidence type="ECO:0000313" key="8">
    <source>
        <dbReference type="Proteomes" id="UP000284219"/>
    </source>
</evidence>
<protein>
    <submittedName>
        <fullName evidence="7">ABC transporter substrate-binding protein</fullName>
    </submittedName>
</protein>
<organism evidence="7 8">
    <name type="scientific">Ammoniphilus oxalaticus</name>
    <dbReference type="NCBI Taxonomy" id="66863"/>
    <lineage>
        <taxon>Bacteria</taxon>
        <taxon>Bacillati</taxon>
        <taxon>Bacillota</taxon>
        <taxon>Bacilli</taxon>
        <taxon>Bacillales</taxon>
        <taxon>Paenibacillaceae</taxon>
        <taxon>Aneurinibacillus group</taxon>
        <taxon>Ammoniphilus</taxon>
    </lineage>
</organism>
<feature type="domain" description="Solute-binding protein family 5" evidence="6">
    <location>
        <begin position="79"/>
        <end position="458"/>
    </location>
</feature>
<keyword evidence="5" id="KW-0653">Protein transport</keyword>
<dbReference type="Proteomes" id="UP000284219">
    <property type="component" value="Unassembled WGS sequence"/>
</dbReference>
<evidence type="ECO:0000256" key="4">
    <source>
        <dbReference type="ARBA" id="ARBA00022729"/>
    </source>
</evidence>
<dbReference type="InterPro" id="IPR030678">
    <property type="entry name" value="Peptide/Ni-bd"/>
</dbReference>
<dbReference type="GO" id="GO:0015833">
    <property type="term" value="P:peptide transport"/>
    <property type="evidence" value="ECO:0007669"/>
    <property type="project" value="UniProtKB-KW"/>
</dbReference>
<gene>
    <name evidence="7" type="ORF">BEP19_01455</name>
</gene>
<name>A0A419SMW8_9BACL</name>
<evidence type="ECO:0000256" key="1">
    <source>
        <dbReference type="ARBA" id="ARBA00004193"/>
    </source>
</evidence>
<evidence type="ECO:0000256" key="5">
    <source>
        <dbReference type="ARBA" id="ARBA00022856"/>
    </source>
</evidence>
<evidence type="ECO:0000256" key="2">
    <source>
        <dbReference type="ARBA" id="ARBA00005695"/>
    </source>
</evidence>
<dbReference type="FunFam" id="3.90.76.10:FF:000001">
    <property type="entry name" value="Oligopeptide ABC transporter substrate-binding protein"/>
    <property type="match status" value="1"/>
</dbReference>
<evidence type="ECO:0000256" key="3">
    <source>
        <dbReference type="ARBA" id="ARBA00022448"/>
    </source>
</evidence>
<keyword evidence="3" id="KW-0813">Transport</keyword>
<dbReference type="FunFam" id="3.10.105.10:FF:000001">
    <property type="entry name" value="Oligopeptide ABC transporter, oligopeptide-binding protein"/>
    <property type="match status" value="1"/>
</dbReference>
<dbReference type="Pfam" id="PF00496">
    <property type="entry name" value="SBP_bac_5"/>
    <property type="match status" value="1"/>
</dbReference>
<dbReference type="GO" id="GO:0043190">
    <property type="term" value="C:ATP-binding cassette (ABC) transporter complex"/>
    <property type="evidence" value="ECO:0007669"/>
    <property type="project" value="InterPro"/>
</dbReference>
<evidence type="ECO:0000313" key="7">
    <source>
        <dbReference type="EMBL" id="RKD25638.1"/>
    </source>
</evidence>